<reference evidence="2" key="1">
    <citation type="journal article" date="2019" name="Int. J. Syst. Evol. Microbiol.">
        <title>The Global Catalogue of Microorganisms (GCM) 10K type strain sequencing project: providing services to taxonomists for standard genome sequencing and annotation.</title>
        <authorList>
            <consortium name="The Broad Institute Genomics Platform"/>
            <consortium name="The Broad Institute Genome Sequencing Center for Infectious Disease"/>
            <person name="Wu L."/>
            <person name="Ma J."/>
        </authorList>
    </citation>
    <scope>NUCLEOTIDE SEQUENCE [LARGE SCALE GENOMIC DNA]</scope>
    <source>
        <strain evidence="2">CCM 7043</strain>
    </source>
</reference>
<proteinExistence type="predicted"/>
<gene>
    <name evidence="1" type="ORF">ACFSJD_16120</name>
</gene>
<dbReference type="Gene3D" id="3.30.460.10">
    <property type="entry name" value="Beta Polymerase, domain 2"/>
    <property type="match status" value="1"/>
</dbReference>
<dbReference type="EMBL" id="JBHUCO010000015">
    <property type="protein sequence ID" value="MFD1519022.1"/>
    <property type="molecule type" value="Genomic_DNA"/>
</dbReference>
<evidence type="ECO:0000313" key="1">
    <source>
        <dbReference type="EMBL" id="MFD1519022.1"/>
    </source>
</evidence>
<dbReference type="SUPFAM" id="SSF81301">
    <property type="entry name" value="Nucleotidyltransferase"/>
    <property type="match status" value="1"/>
</dbReference>
<dbReference type="RefSeq" id="WP_344718425.1">
    <property type="nucleotide sequence ID" value="NZ_BAAAUS010000001.1"/>
</dbReference>
<comment type="caution">
    <text evidence="1">The sequence shown here is derived from an EMBL/GenBank/DDBJ whole genome shotgun (WGS) entry which is preliminary data.</text>
</comment>
<name>A0ABW4EVT0_9PSEU</name>
<sequence length="252" mass="27598">MFEVDRRERVRTQLLDRARDDERIVGAAITGSAASGREDRWSDIDLFLGVAVGIEVEEVLADWSSFVYRELGALHHFDLRPGTQVYRAFLLDGPLEIDLGFTPSADFRPVGDGGFQVVFGTPGGRRALPSVDPEHLIGLTWHHVLHARIAIERGAPWQAEHWISAVRDHTITLACHRLGLPTSYAKGADALPPEVTAPIGEAFVRSLDTGELARALRAATEAFLTELQVADPSVLTTLQEPLRDIGMSVPPA</sequence>
<evidence type="ECO:0000313" key="2">
    <source>
        <dbReference type="Proteomes" id="UP001597114"/>
    </source>
</evidence>
<keyword evidence="2" id="KW-1185">Reference proteome</keyword>
<accession>A0ABW4EVT0</accession>
<organism evidence="1 2">
    <name type="scientific">Pseudonocardia yunnanensis</name>
    <dbReference type="NCBI Taxonomy" id="58107"/>
    <lineage>
        <taxon>Bacteria</taxon>
        <taxon>Bacillati</taxon>
        <taxon>Actinomycetota</taxon>
        <taxon>Actinomycetes</taxon>
        <taxon>Pseudonocardiales</taxon>
        <taxon>Pseudonocardiaceae</taxon>
        <taxon>Pseudonocardia</taxon>
    </lineage>
</organism>
<protein>
    <submittedName>
        <fullName evidence="1">Nucleotidyltransferase domain-containing protein</fullName>
    </submittedName>
</protein>
<dbReference type="Proteomes" id="UP001597114">
    <property type="component" value="Unassembled WGS sequence"/>
</dbReference>
<dbReference type="InterPro" id="IPR043519">
    <property type="entry name" value="NT_sf"/>
</dbReference>